<dbReference type="AlphaFoldDB" id="A0A238XQP6"/>
<dbReference type="OrthoDB" id="7570189at2"/>
<keyword evidence="2" id="KW-1185">Reference proteome</keyword>
<name>A0A238XQP6_9RHOB</name>
<dbReference type="RefSeq" id="WP_089271395.1">
    <property type="nucleotide sequence ID" value="NZ_FZNN01000012.1"/>
</dbReference>
<dbReference type="Proteomes" id="UP000198417">
    <property type="component" value="Unassembled WGS sequence"/>
</dbReference>
<proteinExistence type="predicted"/>
<evidence type="ECO:0000313" key="1">
    <source>
        <dbReference type="EMBL" id="SNR60898.1"/>
    </source>
</evidence>
<sequence>MKPPNLNRRLVLEASVSASDGAGGQIASWIVLGTLWGELKPRSGRETTGAAGPLSTASYRITVRDAPPGQSKRPVPGQRMLLGARRFRILAVTEADVRGRYLTCLAEEELAV</sequence>
<accession>A0A238XQP6</accession>
<dbReference type="InterPro" id="IPR038666">
    <property type="entry name" value="SSP1_head-tail_sf"/>
</dbReference>
<dbReference type="InterPro" id="IPR008767">
    <property type="entry name" value="Phage_SPP1_head-tail_adaptor"/>
</dbReference>
<dbReference type="NCBIfam" id="TIGR01563">
    <property type="entry name" value="gp16_SPP1"/>
    <property type="match status" value="1"/>
</dbReference>
<organism evidence="1 2">
    <name type="scientific">Puniceibacterium sediminis</name>
    <dbReference type="NCBI Taxonomy" id="1608407"/>
    <lineage>
        <taxon>Bacteria</taxon>
        <taxon>Pseudomonadati</taxon>
        <taxon>Pseudomonadota</taxon>
        <taxon>Alphaproteobacteria</taxon>
        <taxon>Rhodobacterales</taxon>
        <taxon>Paracoccaceae</taxon>
        <taxon>Puniceibacterium</taxon>
    </lineage>
</organism>
<protein>
    <submittedName>
        <fullName evidence="1">Phage head-tail adaptor, putative, SPP1 family</fullName>
    </submittedName>
</protein>
<gene>
    <name evidence="1" type="ORF">SAMN06265370_11292</name>
</gene>
<evidence type="ECO:0000313" key="2">
    <source>
        <dbReference type="Proteomes" id="UP000198417"/>
    </source>
</evidence>
<dbReference type="Pfam" id="PF05521">
    <property type="entry name" value="Phage_HCP"/>
    <property type="match status" value="1"/>
</dbReference>
<dbReference type="Gene3D" id="2.40.10.270">
    <property type="entry name" value="Bacteriophage SPP1 head-tail adaptor protein"/>
    <property type="match status" value="1"/>
</dbReference>
<reference evidence="1 2" key="1">
    <citation type="submission" date="2017-06" db="EMBL/GenBank/DDBJ databases">
        <authorList>
            <person name="Kim H.J."/>
            <person name="Triplett B.A."/>
        </authorList>
    </citation>
    <scope>NUCLEOTIDE SEQUENCE [LARGE SCALE GENOMIC DNA]</scope>
    <source>
        <strain evidence="1 2">DSM 29052</strain>
    </source>
</reference>
<dbReference type="EMBL" id="FZNN01000012">
    <property type="protein sequence ID" value="SNR60898.1"/>
    <property type="molecule type" value="Genomic_DNA"/>
</dbReference>